<organism evidence="1 2">
    <name type="scientific">Desulfosporosinus acidiphilus (strain DSM 22704 / JCM 16185 / SJ4)</name>
    <dbReference type="NCBI Taxonomy" id="646529"/>
    <lineage>
        <taxon>Bacteria</taxon>
        <taxon>Bacillati</taxon>
        <taxon>Bacillota</taxon>
        <taxon>Clostridia</taxon>
        <taxon>Eubacteriales</taxon>
        <taxon>Desulfitobacteriaceae</taxon>
        <taxon>Desulfosporosinus</taxon>
    </lineage>
</organism>
<dbReference type="Proteomes" id="UP000002892">
    <property type="component" value="Plasmid pDESACI.01"/>
</dbReference>
<dbReference type="EMBL" id="CP003640">
    <property type="protein sequence ID" value="AFM43597.1"/>
    <property type="molecule type" value="Genomic_DNA"/>
</dbReference>
<sequence length="76" mass="9096">MKARPHLIFYKSQTTVKLDLPNDVFWDFMSLCKRINFLLTNGYRITPDDLNTMALEDFTERYLGNEQDLMYRLEGK</sequence>
<accession>I4DCS3</accession>
<gene>
    <name evidence="1" type="ordered locus">Desaci_4771</name>
</gene>
<protein>
    <submittedName>
        <fullName evidence="1">Uncharacterized protein</fullName>
    </submittedName>
</protein>
<keyword evidence="1" id="KW-0614">Plasmid</keyword>
<evidence type="ECO:0000313" key="1">
    <source>
        <dbReference type="EMBL" id="AFM43597.1"/>
    </source>
</evidence>
<proteinExistence type="predicted"/>
<dbReference type="AlphaFoldDB" id="I4DCS3"/>
<geneLocation type="plasmid" evidence="1 2">
    <name>pDESACI.01</name>
</geneLocation>
<dbReference type="HOGENOM" id="CLU_2648550_0_0_9"/>
<name>I4DCS3_DESAJ</name>
<reference evidence="2" key="1">
    <citation type="journal article" date="2012" name="J. Bacteriol.">
        <title>Complete genome sequences of Desulfosporosinus orientis DSM765T, Desulfosporosinus youngiae DSM17734T, Desulfosporosinus meridiei DSM13257T, and Desulfosporosinus acidiphilus DSM22704T.</title>
        <authorList>
            <person name="Pester M."/>
            <person name="Brambilla E."/>
            <person name="Alazard D."/>
            <person name="Rattei T."/>
            <person name="Weinmaier T."/>
            <person name="Han J."/>
            <person name="Lucas S."/>
            <person name="Lapidus A."/>
            <person name="Cheng J.F."/>
            <person name="Goodwin L."/>
            <person name="Pitluck S."/>
            <person name="Peters L."/>
            <person name="Ovchinnikova G."/>
            <person name="Teshima H."/>
            <person name="Detter J.C."/>
            <person name="Han C.S."/>
            <person name="Tapia R."/>
            <person name="Land M.L."/>
            <person name="Hauser L."/>
            <person name="Kyrpides N.C."/>
            <person name="Ivanova N.N."/>
            <person name="Pagani I."/>
            <person name="Huntmann M."/>
            <person name="Wei C.L."/>
            <person name="Davenport K.W."/>
            <person name="Daligault H."/>
            <person name="Chain P.S."/>
            <person name="Chen A."/>
            <person name="Mavromatis K."/>
            <person name="Markowitz V."/>
            <person name="Szeto E."/>
            <person name="Mikhailova N."/>
            <person name="Pati A."/>
            <person name="Wagner M."/>
            <person name="Woyke T."/>
            <person name="Ollivier B."/>
            <person name="Klenk H.P."/>
            <person name="Spring S."/>
            <person name="Loy A."/>
        </authorList>
    </citation>
    <scope>NUCLEOTIDE SEQUENCE [LARGE SCALE GENOMIC DNA]</scope>
    <source>
        <strain evidence="2">DSM 22704 / JCM 16185 / SJ4</strain>
    </source>
</reference>
<dbReference type="KEGG" id="dai:Desaci_4771"/>
<evidence type="ECO:0000313" key="2">
    <source>
        <dbReference type="Proteomes" id="UP000002892"/>
    </source>
</evidence>
<dbReference type="RefSeq" id="WP_014825109.1">
    <property type="nucleotide sequence ID" value="NC_018066.1"/>
</dbReference>
<keyword evidence="2" id="KW-1185">Reference proteome</keyword>